<sequence length="542" mass="62319">MKYLIIPIILIAAIFRFYGLDWDSGFHLHPDERMITMVAGKISFLDLNPHFFAYGSLPLYLLKTTGTFLGIFNPEFAYYAKINLAGRALSTLFDIGTLIVLYFLAKKVFDQKVALLSAFFYGVAVLPIQLSHFYAVDTSLTFFIMLTLFLLVRHLENPKSQNILFVSVSFGLALATKTSAILLAVPIGMTILLKFSPRRIPLILLIPPITLIVFFIFEPFAFLDFKNFWLQTMQQQQMTRDAFTFPYTLQYVDIIPYLYELKNIFLWGLGPALAVLSFAGVILVTFQALAKIKLASQDSTLQGYNIILLSFFWIYLGVTGSFAVGWMRYMLPLYPLLCLFAAFFFNSLITKIKKYLNFNTFLNYTLYAILYTLLLIWPLAFVQIYSEPNTRVQATTWINQNILPGQTLAIEHWDDGLPLLNMQNYRILTLPLYDFDTVQKWSNINQILSQTDYIIIASNRLYTPLQKLTDCENLPAGRCYRETTQYYQKLFDGSLGFSKVAEFSVFPGLGIKNWKLEIDDSSSDESFTVYDHPKVMIFKKNL</sequence>
<evidence type="ECO:0000259" key="9">
    <source>
        <dbReference type="Pfam" id="PF13231"/>
    </source>
</evidence>
<evidence type="ECO:0000313" key="10">
    <source>
        <dbReference type="EMBL" id="OGE70974.1"/>
    </source>
</evidence>
<protein>
    <recommendedName>
        <fullName evidence="9">Glycosyltransferase RgtA/B/C/D-like domain-containing protein</fullName>
    </recommendedName>
</protein>
<dbReference type="Proteomes" id="UP000177135">
    <property type="component" value="Unassembled WGS sequence"/>
</dbReference>
<proteinExistence type="predicted"/>
<keyword evidence="3" id="KW-0328">Glycosyltransferase</keyword>
<reference evidence="10 11" key="1">
    <citation type="journal article" date="2016" name="Nat. Commun.">
        <title>Thousands of microbial genomes shed light on interconnected biogeochemical processes in an aquifer system.</title>
        <authorList>
            <person name="Anantharaman K."/>
            <person name="Brown C.T."/>
            <person name="Hug L.A."/>
            <person name="Sharon I."/>
            <person name="Castelle C.J."/>
            <person name="Probst A.J."/>
            <person name="Thomas B.C."/>
            <person name="Singh A."/>
            <person name="Wilkins M.J."/>
            <person name="Karaoz U."/>
            <person name="Brodie E.L."/>
            <person name="Williams K.H."/>
            <person name="Hubbard S.S."/>
            <person name="Banfield J.F."/>
        </authorList>
    </citation>
    <scope>NUCLEOTIDE SEQUENCE [LARGE SCALE GENOMIC DNA]</scope>
</reference>
<evidence type="ECO:0000313" key="11">
    <source>
        <dbReference type="Proteomes" id="UP000177135"/>
    </source>
</evidence>
<evidence type="ECO:0000256" key="3">
    <source>
        <dbReference type="ARBA" id="ARBA00022676"/>
    </source>
</evidence>
<feature type="transmembrane region" description="Helical" evidence="8">
    <location>
        <begin position="361"/>
        <end position="385"/>
    </location>
</feature>
<evidence type="ECO:0000256" key="7">
    <source>
        <dbReference type="ARBA" id="ARBA00023136"/>
    </source>
</evidence>
<keyword evidence="6 8" id="KW-1133">Transmembrane helix</keyword>
<keyword evidence="2" id="KW-1003">Cell membrane</keyword>
<dbReference type="EMBL" id="MFEC01000026">
    <property type="protein sequence ID" value="OGE70974.1"/>
    <property type="molecule type" value="Genomic_DNA"/>
</dbReference>
<feature type="transmembrane region" description="Helical" evidence="8">
    <location>
        <begin position="333"/>
        <end position="349"/>
    </location>
</feature>
<feature type="domain" description="Glycosyltransferase RgtA/B/C/D-like" evidence="9">
    <location>
        <begin position="85"/>
        <end position="218"/>
    </location>
</feature>
<dbReference type="Pfam" id="PF13231">
    <property type="entry name" value="PMT_2"/>
    <property type="match status" value="1"/>
</dbReference>
<evidence type="ECO:0000256" key="4">
    <source>
        <dbReference type="ARBA" id="ARBA00022679"/>
    </source>
</evidence>
<organism evidence="10 11">
    <name type="scientific">Candidatus Daviesbacteria bacterium RIFOXYD1_FULL_41_10</name>
    <dbReference type="NCBI Taxonomy" id="1797801"/>
    <lineage>
        <taxon>Bacteria</taxon>
        <taxon>Candidatus Daviesiibacteriota</taxon>
    </lineage>
</organism>
<dbReference type="InterPro" id="IPR050297">
    <property type="entry name" value="LipidA_mod_glycosyltrf_83"/>
</dbReference>
<dbReference type="PANTHER" id="PTHR33908:SF11">
    <property type="entry name" value="MEMBRANE PROTEIN"/>
    <property type="match status" value="1"/>
</dbReference>
<feature type="transmembrane region" description="Helical" evidence="8">
    <location>
        <begin position="84"/>
        <end position="105"/>
    </location>
</feature>
<name>A0A1F5N038_9BACT</name>
<comment type="subcellular location">
    <subcellularLocation>
        <location evidence="1">Cell membrane</location>
        <topology evidence="1">Multi-pass membrane protein</topology>
    </subcellularLocation>
</comment>
<dbReference type="GO" id="GO:0009103">
    <property type="term" value="P:lipopolysaccharide biosynthetic process"/>
    <property type="evidence" value="ECO:0007669"/>
    <property type="project" value="UniProtKB-ARBA"/>
</dbReference>
<evidence type="ECO:0000256" key="8">
    <source>
        <dbReference type="SAM" id="Phobius"/>
    </source>
</evidence>
<feature type="transmembrane region" description="Helical" evidence="8">
    <location>
        <begin position="51"/>
        <end position="72"/>
    </location>
</feature>
<dbReference type="AlphaFoldDB" id="A0A1F5N038"/>
<feature type="transmembrane region" description="Helical" evidence="8">
    <location>
        <begin position="306"/>
        <end position="327"/>
    </location>
</feature>
<evidence type="ECO:0000256" key="6">
    <source>
        <dbReference type="ARBA" id="ARBA00022989"/>
    </source>
</evidence>
<evidence type="ECO:0000256" key="2">
    <source>
        <dbReference type="ARBA" id="ARBA00022475"/>
    </source>
</evidence>
<evidence type="ECO:0000256" key="5">
    <source>
        <dbReference type="ARBA" id="ARBA00022692"/>
    </source>
</evidence>
<dbReference type="GO" id="GO:0005886">
    <property type="term" value="C:plasma membrane"/>
    <property type="evidence" value="ECO:0007669"/>
    <property type="project" value="UniProtKB-SubCell"/>
</dbReference>
<dbReference type="GO" id="GO:0016763">
    <property type="term" value="F:pentosyltransferase activity"/>
    <property type="evidence" value="ECO:0007669"/>
    <property type="project" value="TreeGrafter"/>
</dbReference>
<feature type="transmembrane region" description="Helical" evidence="8">
    <location>
        <begin position="164"/>
        <end position="193"/>
    </location>
</feature>
<feature type="transmembrane region" description="Helical" evidence="8">
    <location>
        <begin position="200"/>
        <end position="223"/>
    </location>
</feature>
<keyword evidence="7 8" id="KW-0472">Membrane</keyword>
<dbReference type="InterPro" id="IPR038731">
    <property type="entry name" value="RgtA/B/C-like"/>
</dbReference>
<accession>A0A1F5N038</accession>
<gene>
    <name evidence="10" type="ORF">A2617_01160</name>
</gene>
<evidence type="ECO:0000256" key="1">
    <source>
        <dbReference type="ARBA" id="ARBA00004651"/>
    </source>
</evidence>
<feature type="transmembrane region" description="Helical" evidence="8">
    <location>
        <begin position="264"/>
        <end position="286"/>
    </location>
</feature>
<dbReference type="PANTHER" id="PTHR33908">
    <property type="entry name" value="MANNOSYLTRANSFERASE YKCB-RELATED"/>
    <property type="match status" value="1"/>
</dbReference>
<feature type="transmembrane region" description="Helical" evidence="8">
    <location>
        <begin position="133"/>
        <end position="152"/>
    </location>
</feature>
<comment type="caution">
    <text evidence="10">The sequence shown here is derived from an EMBL/GenBank/DDBJ whole genome shotgun (WGS) entry which is preliminary data.</text>
</comment>
<keyword evidence="5 8" id="KW-0812">Transmembrane</keyword>
<keyword evidence="4" id="KW-0808">Transferase</keyword>